<dbReference type="PROSITE" id="PS51371">
    <property type="entry name" value="CBS"/>
    <property type="match status" value="2"/>
</dbReference>
<dbReference type="CDD" id="cd04622">
    <property type="entry name" value="CBS_pair_HRP1_like"/>
    <property type="match status" value="1"/>
</dbReference>
<evidence type="ECO:0000313" key="5">
    <source>
        <dbReference type="Proteomes" id="UP000552709"/>
    </source>
</evidence>
<keyword evidence="5" id="KW-1185">Reference proteome</keyword>
<dbReference type="RefSeq" id="WP_184138512.1">
    <property type="nucleotide sequence ID" value="NZ_JACHFL010000047.1"/>
</dbReference>
<proteinExistence type="predicted"/>
<dbReference type="EMBL" id="JACHFL010000047">
    <property type="protein sequence ID" value="MBB5366469.1"/>
    <property type="molecule type" value="Genomic_DNA"/>
</dbReference>
<dbReference type="Pfam" id="PF00571">
    <property type="entry name" value="CBS"/>
    <property type="match status" value="2"/>
</dbReference>
<organism evidence="4 5">
    <name type="scientific">Deinococcus humi</name>
    <dbReference type="NCBI Taxonomy" id="662880"/>
    <lineage>
        <taxon>Bacteria</taxon>
        <taxon>Thermotogati</taxon>
        <taxon>Deinococcota</taxon>
        <taxon>Deinococci</taxon>
        <taxon>Deinococcales</taxon>
        <taxon>Deinococcaceae</taxon>
        <taxon>Deinococcus</taxon>
    </lineage>
</organism>
<dbReference type="InterPro" id="IPR051257">
    <property type="entry name" value="Diverse_CBS-Domain"/>
</dbReference>
<comment type="caution">
    <text evidence="4">The sequence shown here is derived from an EMBL/GenBank/DDBJ whole genome shotgun (WGS) entry which is preliminary data.</text>
</comment>
<dbReference type="SUPFAM" id="SSF54631">
    <property type="entry name" value="CBS-domain pair"/>
    <property type="match status" value="1"/>
</dbReference>
<evidence type="ECO:0000256" key="2">
    <source>
        <dbReference type="PROSITE-ProRule" id="PRU00703"/>
    </source>
</evidence>
<feature type="domain" description="CBS" evidence="3">
    <location>
        <begin position="75"/>
        <end position="136"/>
    </location>
</feature>
<dbReference type="PANTHER" id="PTHR43080">
    <property type="entry name" value="CBS DOMAIN-CONTAINING PROTEIN CBSX3, MITOCHONDRIAL"/>
    <property type="match status" value="1"/>
</dbReference>
<sequence>MQVKDVMTSNPACCTPDTPLPEVARMMEQHDCGCIPVVEDQASKKPVGMITDRDIAVRGVAQGKDVSQMSARDCMSTSVVTVTPEDSVDDCCKVMEDNQVRRVAVVDQQGGCCGMVSQADVALDTSGKVSQVVREVSQPTDSTNNVQGQ</sequence>
<keyword evidence="1 2" id="KW-0129">CBS domain</keyword>
<dbReference type="Gene3D" id="3.10.580.10">
    <property type="entry name" value="CBS-domain"/>
    <property type="match status" value="1"/>
</dbReference>
<evidence type="ECO:0000256" key="1">
    <source>
        <dbReference type="ARBA" id="ARBA00023122"/>
    </source>
</evidence>
<name>A0A7W8K0A9_9DEIO</name>
<dbReference type="SMART" id="SM00116">
    <property type="entry name" value="CBS"/>
    <property type="match status" value="2"/>
</dbReference>
<dbReference type="AlphaFoldDB" id="A0A7W8K0A9"/>
<gene>
    <name evidence="4" type="ORF">HNQ08_005598</name>
</gene>
<protein>
    <submittedName>
        <fullName evidence="4">CBS domain-containing protein</fullName>
    </submittedName>
</protein>
<evidence type="ECO:0000259" key="3">
    <source>
        <dbReference type="PROSITE" id="PS51371"/>
    </source>
</evidence>
<dbReference type="PANTHER" id="PTHR43080:SF2">
    <property type="entry name" value="CBS DOMAIN-CONTAINING PROTEIN"/>
    <property type="match status" value="1"/>
</dbReference>
<dbReference type="InterPro" id="IPR046342">
    <property type="entry name" value="CBS_dom_sf"/>
</dbReference>
<reference evidence="4 5" key="1">
    <citation type="submission" date="2020-08" db="EMBL/GenBank/DDBJ databases">
        <title>Genomic Encyclopedia of Type Strains, Phase IV (KMG-IV): sequencing the most valuable type-strain genomes for metagenomic binning, comparative biology and taxonomic classification.</title>
        <authorList>
            <person name="Goeker M."/>
        </authorList>
    </citation>
    <scope>NUCLEOTIDE SEQUENCE [LARGE SCALE GENOMIC DNA]</scope>
    <source>
        <strain evidence="4 5">DSM 27939</strain>
    </source>
</reference>
<accession>A0A7W8K0A9</accession>
<feature type="domain" description="CBS" evidence="3">
    <location>
        <begin position="7"/>
        <end position="66"/>
    </location>
</feature>
<dbReference type="Proteomes" id="UP000552709">
    <property type="component" value="Unassembled WGS sequence"/>
</dbReference>
<dbReference type="InterPro" id="IPR000644">
    <property type="entry name" value="CBS_dom"/>
</dbReference>
<evidence type="ECO:0000313" key="4">
    <source>
        <dbReference type="EMBL" id="MBB5366469.1"/>
    </source>
</evidence>